<evidence type="ECO:0000313" key="2">
    <source>
        <dbReference type="EMBL" id="KOO22142.1"/>
    </source>
</evidence>
<organism evidence="2 3">
    <name type="scientific">Chrysochromulina tobinii</name>
    <dbReference type="NCBI Taxonomy" id="1460289"/>
    <lineage>
        <taxon>Eukaryota</taxon>
        <taxon>Haptista</taxon>
        <taxon>Haptophyta</taxon>
        <taxon>Prymnesiophyceae</taxon>
        <taxon>Prymnesiales</taxon>
        <taxon>Chrysochromulinaceae</taxon>
        <taxon>Chrysochromulina</taxon>
    </lineage>
</organism>
<dbReference type="Proteomes" id="UP000037460">
    <property type="component" value="Unassembled WGS sequence"/>
</dbReference>
<comment type="caution">
    <text evidence="2">The sequence shown here is derived from an EMBL/GenBank/DDBJ whole genome shotgun (WGS) entry which is preliminary data.</text>
</comment>
<dbReference type="AlphaFoldDB" id="A0A0M0J727"/>
<dbReference type="OrthoDB" id="496991at2759"/>
<keyword evidence="3" id="KW-1185">Reference proteome</keyword>
<feature type="transmembrane region" description="Helical" evidence="1">
    <location>
        <begin position="121"/>
        <end position="150"/>
    </location>
</feature>
<evidence type="ECO:0000313" key="3">
    <source>
        <dbReference type="Proteomes" id="UP000037460"/>
    </source>
</evidence>
<feature type="transmembrane region" description="Helical" evidence="1">
    <location>
        <begin position="21"/>
        <end position="51"/>
    </location>
</feature>
<keyword evidence="1" id="KW-0812">Transmembrane</keyword>
<name>A0A0M0J727_9EUKA</name>
<sequence>MVLGKVKAWYMKYWKVDKAQLRALGVDAIFTYGVLSNMNVAMLATLSWFVATKATGLSPLVAGQWKYFISTYVGFYVSLGAIIRPFRVALTFTVTPLYSLIVEKIRAFLPLRKRLPKVNRIVAIFIVSILFNVVGTFGLIALGASFAGLLTGVPPVPPGFSFGEWRAAEKPLDVMRQLKAMAKEAKGLAAN</sequence>
<proteinExistence type="predicted"/>
<reference evidence="3" key="1">
    <citation type="journal article" date="2015" name="PLoS Genet.">
        <title>Genome Sequence and Transcriptome Analyses of Chrysochromulina tobin: Metabolic Tools for Enhanced Algal Fitness in the Prominent Order Prymnesiales (Haptophyceae).</title>
        <authorList>
            <person name="Hovde B.T."/>
            <person name="Deodato C.R."/>
            <person name="Hunsperger H.M."/>
            <person name="Ryken S.A."/>
            <person name="Yost W."/>
            <person name="Jha R.K."/>
            <person name="Patterson J."/>
            <person name="Monnat R.J. Jr."/>
            <person name="Barlow S.B."/>
            <person name="Starkenburg S.R."/>
            <person name="Cattolico R.A."/>
        </authorList>
    </citation>
    <scope>NUCLEOTIDE SEQUENCE</scope>
    <source>
        <strain evidence="3">CCMP291</strain>
    </source>
</reference>
<gene>
    <name evidence="2" type="ORF">Ctob_000696</name>
</gene>
<dbReference type="EMBL" id="JWZX01003306">
    <property type="protein sequence ID" value="KOO22142.1"/>
    <property type="molecule type" value="Genomic_DNA"/>
</dbReference>
<accession>A0A0M0J727</accession>
<evidence type="ECO:0000256" key="1">
    <source>
        <dbReference type="SAM" id="Phobius"/>
    </source>
</evidence>
<keyword evidence="1" id="KW-1133">Transmembrane helix</keyword>
<feature type="transmembrane region" description="Helical" evidence="1">
    <location>
        <begin position="71"/>
        <end position="100"/>
    </location>
</feature>
<keyword evidence="1" id="KW-0472">Membrane</keyword>
<protein>
    <submittedName>
        <fullName evidence="2">Uncharacterized protein</fullName>
    </submittedName>
</protein>